<organism evidence="3 4">
    <name type="scientific">Pogona vitticeps</name>
    <name type="common">central bearded dragon</name>
    <dbReference type="NCBI Taxonomy" id="103695"/>
    <lineage>
        <taxon>Eukaryota</taxon>
        <taxon>Metazoa</taxon>
        <taxon>Chordata</taxon>
        <taxon>Craniata</taxon>
        <taxon>Vertebrata</taxon>
        <taxon>Euteleostomi</taxon>
        <taxon>Lepidosauria</taxon>
        <taxon>Squamata</taxon>
        <taxon>Bifurcata</taxon>
        <taxon>Unidentata</taxon>
        <taxon>Episquamata</taxon>
        <taxon>Toxicofera</taxon>
        <taxon>Iguania</taxon>
        <taxon>Acrodonta</taxon>
        <taxon>Agamidae</taxon>
        <taxon>Amphibolurinae</taxon>
        <taxon>Pogona</taxon>
    </lineage>
</organism>
<dbReference type="InterPro" id="IPR032739">
    <property type="entry name" value="MRNIP"/>
</dbReference>
<keyword evidence="3" id="KW-1185">Reference proteome</keyword>
<feature type="domain" description="MRN complex-interacting protein N-terminal" evidence="2">
    <location>
        <begin position="7"/>
        <end position="119"/>
    </location>
</feature>
<dbReference type="GeneID" id="110073442"/>
<sequence>MAQQFQVLRCCSCHVFQVQQVRQTCPSVEVKKSKKWNCKICNEKQSVLKVFGQGSGSDCRHHVQKLNLLQRDREQTPMNIPRCIEEPVQIGNENTVVNLEEKLDWQDKRFESVSRWTKYLDERCEEQEKEVGEEEMVLTEKQQICSSREKTAKHPRKRKKTSLCIIDGQGQMEQSVSGFADNVKSFENSPDSITLYTKNCGDVPCKSVLSPAVEEQVLHRKNKDAGSKGPGLSKWEKFLLSSKGGASSGMLQETQTQSSGAGARGKKAVISVDTSPRNWPHPLEQKTPILVEQVQNHVTVAGVPMERSKPSPVLGSTHLQEKLLNRLPKETSSIPAKNPLAASNSNTLYINLFSTGDDFDDDI</sequence>
<dbReference type="Proteomes" id="UP001652642">
    <property type="component" value="Chromosome 2"/>
</dbReference>
<feature type="region of interest" description="Disordered" evidence="1">
    <location>
        <begin position="245"/>
        <end position="268"/>
    </location>
</feature>
<dbReference type="PANTHER" id="PTHR15863:SF2">
    <property type="entry name" value="MRN COMPLEX-INTERACTING PROTEIN"/>
    <property type="match status" value="1"/>
</dbReference>
<dbReference type="CTD" id="51149"/>
<accession>A0A6J0SPJ1</accession>
<gene>
    <name evidence="4 5" type="primary">MRNIP</name>
</gene>
<evidence type="ECO:0000256" key="1">
    <source>
        <dbReference type="SAM" id="MobiDB-lite"/>
    </source>
</evidence>
<evidence type="ECO:0000313" key="3">
    <source>
        <dbReference type="Proteomes" id="UP001652642"/>
    </source>
</evidence>
<dbReference type="KEGG" id="pvt:110073442"/>
<dbReference type="GO" id="GO:0007095">
    <property type="term" value="P:mitotic G2 DNA damage checkpoint signaling"/>
    <property type="evidence" value="ECO:0007669"/>
    <property type="project" value="TreeGrafter"/>
</dbReference>
<dbReference type="InParanoid" id="A0A6J0SPJ1"/>
<dbReference type="RefSeq" id="XP_072846175.1">
    <property type="nucleotide sequence ID" value="XM_072990074.1"/>
</dbReference>
<dbReference type="RefSeq" id="XP_020638306.2">
    <property type="nucleotide sequence ID" value="XM_020782647.2"/>
</dbReference>
<dbReference type="InterPro" id="IPR049472">
    <property type="entry name" value="MRNIP_N"/>
</dbReference>
<evidence type="ECO:0000313" key="4">
    <source>
        <dbReference type="RefSeq" id="XP_020638306.2"/>
    </source>
</evidence>
<dbReference type="GO" id="GO:0005634">
    <property type="term" value="C:nucleus"/>
    <property type="evidence" value="ECO:0007669"/>
    <property type="project" value="TreeGrafter"/>
</dbReference>
<dbReference type="GO" id="GO:0003682">
    <property type="term" value="F:chromatin binding"/>
    <property type="evidence" value="ECO:0007669"/>
    <property type="project" value="TreeGrafter"/>
</dbReference>
<feature type="compositionally biased region" description="Polar residues" evidence="1">
    <location>
        <begin position="249"/>
        <end position="260"/>
    </location>
</feature>
<reference evidence="3 4" key="1">
    <citation type="submission" date="2025-05" db="UniProtKB">
        <authorList>
            <consortium name="RefSeq"/>
        </authorList>
    </citation>
    <scope>NUCLEOTIDE SEQUENCE [LARGE SCALE GENOMIC DNA]</scope>
</reference>
<dbReference type="AlphaFoldDB" id="A0A6J0SPJ1"/>
<protein>
    <submittedName>
        <fullName evidence="4 5">MRN complex-interacting protein isoform X1</fullName>
    </submittedName>
</protein>
<proteinExistence type="predicted"/>
<evidence type="ECO:0000259" key="2">
    <source>
        <dbReference type="Pfam" id="PF15749"/>
    </source>
</evidence>
<dbReference type="PANTHER" id="PTHR15863">
    <property type="entry name" value="MRN COMPLEX-INTERACTING PROTEIN"/>
    <property type="match status" value="1"/>
</dbReference>
<name>A0A6J0SPJ1_9SAUR</name>
<evidence type="ECO:0000313" key="5">
    <source>
        <dbReference type="RefSeq" id="XP_072846175.1"/>
    </source>
</evidence>
<dbReference type="OrthoDB" id="5960226at2759"/>
<dbReference type="Pfam" id="PF15749">
    <property type="entry name" value="MRNIP"/>
    <property type="match status" value="1"/>
</dbReference>